<gene>
    <name evidence="2 4" type="primary">alc</name>
    <name evidence="4" type="ORF">GTW23_21045</name>
</gene>
<keyword evidence="2" id="KW-0659">Purine metabolism</keyword>
<feature type="domain" description="Allantoicase" evidence="3">
    <location>
        <begin position="191"/>
        <end position="336"/>
    </location>
</feature>
<evidence type="ECO:0000313" key="4">
    <source>
        <dbReference type="EMBL" id="MCO6410677.1"/>
    </source>
</evidence>
<name>A0ABT1CWX5_9HYPH</name>
<dbReference type="GO" id="GO:0004037">
    <property type="term" value="F:allantoicase activity"/>
    <property type="evidence" value="ECO:0007669"/>
    <property type="project" value="UniProtKB-EC"/>
</dbReference>
<reference evidence="4 5" key="1">
    <citation type="submission" date="2020-01" db="EMBL/GenBank/DDBJ databases">
        <title>Genomes of bacteria type strains.</title>
        <authorList>
            <person name="Chen J."/>
            <person name="Zhu S."/>
            <person name="Yang J."/>
        </authorList>
    </citation>
    <scope>NUCLEOTIDE SEQUENCE [LARGE SCALE GENOMIC DNA]</scope>
    <source>
        <strain evidence="4 5">DSM 16655</strain>
    </source>
</reference>
<dbReference type="PANTHER" id="PTHR12045">
    <property type="entry name" value="ALLANTOICASE"/>
    <property type="match status" value="1"/>
</dbReference>
<feature type="domain" description="Allantoicase" evidence="3">
    <location>
        <begin position="26"/>
        <end position="171"/>
    </location>
</feature>
<dbReference type="NCBIfam" id="TIGR02961">
    <property type="entry name" value="allantoicase"/>
    <property type="match status" value="1"/>
</dbReference>
<keyword evidence="2 4" id="KW-0378">Hydrolase</keyword>
<dbReference type="PIRSF" id="PIRSF016516">
    <property type="entry name" value="Allantoicase"/>
    <property type="match status" value="1"/>
</dbReference>
<dbReference type="InterPro" id="IPR015908">
    <property type="entry name" value="Allantoicase_dom"/>
</dbReference>
<evidence type="ECO:0000313" key="5">
    <source>
        <dbReference type="Proteomes" id="UP001320715"/>
    </source>
</evidence>
<dbReference type="EC" id="3.5.3.4" evidence="2"/>
<dbReference type="EMBL" id="JAAAML010000004">
    <property type="protein sequence ID" value="MCO6410677.1"/>
    <property type="molecule type" value="Genomic_DNA"/>
</dbReference>
<proteinExistence type="inferred from homology"/>
<comment type="similarity">
    <text evidence="1 2">Belongs to the allantoicase family.</text>
</comment>
<dbReference type="InterPro" id="IPR008979">
    <property type="entry name" value="Galactose-bd-like_sf"/>
</dbReference>
<dbReference type="Pfam" id="PF03561">
    <property type="entry name" value="Allantoicase"/>
    <property type="match status" value="2"/>
</dbReference>
<protein>
    <recommendedName>
        <fullName evidence="2">Probable allantoicase</fullName>
        <ecNumber evidence="2">3.5.3.4</ecNumber>
    </recommendedName>
    <alternativeName>
        <fullName evidence="2">Allantoate amidinohydrolase</fullName>
    </alternativeName>
</protein>
<evidence type="ECO:0000259" key="3">
    <source>
        <dbReference type="Pfam" id="PF03561"/>
    </source>
</evidence>
<comment type="caution">
    <text evidence="4">The sequence shown here is derived from an EMBL/GenBank/DDBJ whole genome shotgun (WGS) entry which is preliminary data.</text>
</comment>
<evidence type="ECO:0000256" key="1">
    <source>
        <dbReference type="ARBA" id="ARBA00009242"/>
    </source>
</evidence>
<dbReference type="InterPro" id="IPR005164">
    <property type="entry name" value="Allantoicase"/>
</dbReference>
<organism evidence="4 5">
    <name type="scientific">Hoeflea alexandrii</name>
    <dbReference type="NCBI Taxonomy" id="288436"/>
    <lineage>
        <taxon>Bacteria</taxon>
        <taxon>Pseudomonadati</taxon>
        <taxon>Pseudomonadota</taxon>
        <taxon>Alphaproteobacteria</taxon>
        <taxon>Hyphomicrobiales</taxon>
        <taxon>Rhizobiaceae</taxon>
        <taxon>Hoeflea</taxon>
    </lineage>
</organism>
<sequence>MMSEHMPSQLPGFARNSVNLASAGLGAKGIFVTDEFFAPLERMLSDQPAVFIEDKYDDNGKWMDGWESRRKRVLGHDFAIIRLAVAGRIDGFDVDTSHFTGNYPPAARIEACNVADDPDESTEWTEVLPTSPLGPSAHHYLGSNSSEIFTHVRLHIYPDGGVARLRVFGQPFLDRSRVGNGDIELSSALNGGRIVGFSDAHYGSYHRLLAPGRGENMGDGWETSRRRVPGNEWIVIALGARGVLSGAIVDTAYFKGNFPDMCSIQAADMSEFGTDAGDAIITASMFWPELIGQQKLSADHVHDLSADIRDIGPVTHVRLNIFPDGGVSRLKLTGRLA</sequence>
<comment type="catalytic activity">
    <reaction evidence="2">
        <text>allantoate + H2O = (S)-ureidoglycolate + urea</text>
        <dbReference type="Rhea" id="RHEA:11016"/>
        <dbReference type="ChEBI" id="CHEBI:15377"/>
        <dbReference type="ChEBI" id="CHEBI:16199"/>
        <dbReference type="ChEBI" id="CHEBI:17536"/>
        <dbReference type="ChEBI" id="CHEBI:57296"/>
        <dbReference type="EC" id="3.5.3.4"/>
    </reaction>
</comment>
<keyword evidence="5" id="KW-1185">Reference proteome</keyword>
<dbReference type="Proteomes" id="UP001320715">
    <property type="component" value="Unassembled WGS sequence"/>
</dbReference>
<evidence type="ECO:0000256" key="2">
    <source>
        <dbReference type="HAMAP-Rule" id="MF_00813"/>
    </source>
</evidence>
<accession>A0ABT1CWX5</accession>
<dbReference type="HAMAP" id="MF_00813">
    <property type="entry name" value="Allantoicase"/>
    <property type="match status" value="1"/>
</dbReference>
<comment type="pathway">
    <text evidence="2">Nitrogen metabolism; (S)-allantoin degradation; (S)-ureidoglycolate from allantoate (aminidohydrolase route): step 1/1.</text>
</comment>
<dbReference type="SUPFAM" id="SSF49785">
    <property type="entry name" value="Galactose-binding domain-like"/>
    <property type="match status" value="2"/>
</dbReference>
<dbReference type="PANTHER" id="PTHR12045:SF3">
    <property type="entry name" value="INACTIVE ALLANTOICASE-RELATED"/>
    <property type="match status" value="1"/>
</dbReference>
<dbReference type="Gene3D" id="2.60.120.260">
    <property type="entry name" value="Galactose-binding domain-like"/>
    <property type="match status" value="2"/>
</dbReference>